<dbReference type="Proteomes" id="UP000054826">
    <property type="component" value="Unassembled WGS sequence"/>
</dbReference>
<reference evidence="1 2" key="1">
    <citation type="submission" date="2015-01" db="EMBL/GenBank/DDBJ databases">
        <title>Evolution of Trichinella species and genotypes.</title>
        <authorList>
            <person name="Korhonen P.K."/>
            <person name="Edoardo P."/>
            <person name="Giuseppe L.R."/>
            <person name="Gasser R.B."/>
        </authorList>
    </citation>
    <scope>NUCLEOTIDE SEQUENCE [LARGE SCALE GENOMIC DNA]</scope>
    <source>
        <strain evidence="1">ISS176</strain>
    </source>
</reference>
<accession>A0A0V1ICY4</accession>
<comment type="caution">
    <text evidence="1">The sequence shown here is derived from an EMBL/GenBank/DDBJ whole genome shotgun (WGS) entry which is preliminary data.</text>
</comment>
<name>A0A0V1ICY4_TRIPS</name>
<proteinExistence type="predicted"/>
<dbReference type="EMBL" id="JYDV01000401">
    <property type="protein sequence ID" value="KRZ20684.1"/>
    <property type="molecule type" value="Genomic_DNA"/>
</dbReference>
<protein>
    <submittedName>
        <fullName evidence="1">Uncharacterized protein</fullName>
    </submittedName>
</protein>
<dbReference type="AlphaFoldDB" id="A0A0V1ICY4"/>
<evidence type="ECO:0000313" key="2">
    <source>
        <dbReference type="Proteomes" id="UP000054826"/>
    </source>
</evidence>
<evidence type="ECO:0000313" key="1">
    <source>
        <dbReference type="EMBL" id="KRZ20684.1"/>
    </source>
</evidence>
<organism evidence="1 2">
    <name type="scientific">Trichinella pseudospiralis</name>
    <name type="common">Parasitic roundworm</name>
    <dbReference type="NCBI Taxonomy" id="6337"/>
    <lineage>
        <taxon>Eukaryota</taxon>
        <taxon>Metazoa</taxon>
        <taxon>Ecdysozoa</taxon>
        <taxon>Nematoda</taxon>
        <taxon>Enoplea</taxon>
        <taxon>Dorylaimia</taxon>
        <taxon>Trichinellida</taxon>
        <taxon>Trichinellidae</taxon>
        <taxon>Trichinella</taxon>
    </lineage>
</organism>
<gene>
    <name evidence="1" type="ORF">T4C_11085</name>
</gene>
<sequence length="84" mass="9839">MDSAQSLKYNETIHARPNCFLLEKSRKNLEAYCKANVGVNLFHNYWIVFARTLQTAVTYQYKDTAIKKSPNFKNKVFAIFRKTT</sequence>